<keyword evidence="2" id="KW-1185">Reference proteome</keyword>
<dbReference type="OrthoDB" id="2705124at2"/>
<organism evidence="1 2">
    <name type="scientific">Melghiribacillus thermohalophilus</name>
    <dbReference type="NCBI Taxonomy" id="1324956"/>
    <lineage>
        <taxon>Bacteria</taxon>
        <taxon>Bacillati</taxon>
        <taxon>Bacillota</taxon>
        <taxon>Bacilli</taxon>
        <taxon>Bacillales</taxon>
        <taxon>Bacillaceae</taxon>
        <taxon>Melghiribacillus</taxon>
    </lineage>
</organism>
<dbReference type="AlphaFoldDB" id="A0A4R3MVW5"/>
<proteinExistence type="predicted"/>
<dbReference type="Proteomes" id="UP000294650">
    <property type="component" value="Unassembled WGS sequence"/>
</dbReference>
<gene>
    <name evidence="1" type="ORF">EDD68_11348</name>
</gene>
<dbReference type="RefSeq" id="WP_132372066.1">
    <property type="nucleotide sequence ID" value="NZ_SMAN01000013.1"/>
</dbReference>
<name>A0A4R3MVW5_9BACI</name>
<reference evidence="1 2" key="1">
    <citation type="submission" date="2019-03" db="EMBL/GenBank/DDBJ databases">
        <title>Genomic Encyclopedia of Type Strains, Phase IV (KMG-IV): sequencing the most valuable type-strain genomes for metagenomic binning, comparative biology and taxonomic classification.</title>
        <authorList>
            <person name="Goeker M."/>
        </authorList>
    </citation>
    <scope>NUCLEOTIDE SEQUENCE [LARGE SCALE GENOMIC DNA]</scope>
    <source>
        <strain evidence="1 2">DSM 25894</strain>
    </source>
</reference>
<accession>A0A4R3MVW5</accession>
<sequence>MYCCLLLYHETIHNDIKFRMLRSILENLQYVVKGHRPHAEISYHTINRNTVFAMGKNMTKESILQAGIYFASSDILTAIGYSSNKERALLQSLHHLSSMIRGRDIRVYI</sequence>
<dbReference type="EMBL" id="SMAN01000013">
    <property type="protein sequence ID" value="TCT20484.1"/>
    <property type="molecule type" value="Genomic_DNA"/>
</dbReference>
<protein>
    <submittedName>
        <fullName evidence="1">Uncharacterized protein</fullName>
    </submittedName>
</protein>
<evidence type="ECO:0000313" key="2">
    <source>
        <dbReference type="Proteomes" id="UP000294650"/>
    </source>
</evidence>
<comment type="caution">
    <text evidence="1">The sequence shown here is derived from an EMBL/GenBank/DDBJ whole genome shotgun (WGS) entry which is preliminary data.</text>
</comment>
<evidence type="ECO:0000313" key="1">
    <source>
        <dbReference type="EMBL" id="TCT20484.1"/>
    </source>
</evidence>